<reference evidence="1" key="1">
    <citation type="submission" date="2020-04" db="EMBL/GenBank/DDBJ databases">
        <authorList>
            <person name="Zhang T."/>
        </authorList>
    </citation>
    <scope>NUCLEOTIDE SEQUENCE</scope>
    <source>
        <strain evidence="1">HKST-UBA01</strain>
    </source>
</reference>
<accession>A0A956LYF2</accession>
<name>A0A956LYF2_UNCEI</name>
<feature type="non-terminal residue" evidence="1">
    <location>
        <position position="1"/>
    </location>
</feature>
<dbReference type="AlphaFoldDB" id="A0A956LYF2"/>
<comment type="caution">
    <text evidence="1">The sequence shown here is derived from an EMBL/GenBank/DDBJ whole genome shotgun (WGS) entry which is preliminary data.</text>
</comment>
<reference evidence="1" key="2">
    <citation type="journal article" date="2021" name="Microbiome">
        <title>Successional dynamics and alternative stable states in a saline activated sludge microbial community over 9 years.</title>
        <authorList>
            <person name="Wang Y."/>
            <person name="Ye J."/>
            <person name="Ju F."/>
            <person name="Liu L."/>
            <person name="Boyd J.A."/>
            <person name="Deng Y."/>
            <person name="Parks D.H."/>
            <person name="Jiang X."/>
            <person name="Yin X."/>
            <person name="Woodcroft B.J."/>
            <person name="Tyson G.W."/>
            <person name="Hugenholtz P."/>
            <person name="Polz M.F."/>
            <person name="Zhang T."/>
        </authorList>
    </citation>
    <scope>NUCLEOTIDE SEQUENCE</scope>
    <source>
        <strain evidence="1">HKST-UBA01</strain>
    </source>
</reference>
<evidence type="ECO:0000313" key="2">
    <source>
        <dbReference type="Proteomes" id="UP000697710"/>
    </source>
</evidence>
<dbReference type="Proteomes" id="UP000697710">
    <property type="component" value="Unassembled WGS sequence"/>
</dbReference>
<evidence type="ECO:0000313" key="1">
    <source>
        <dbReference type="EMBL" id="MCA9727894.1"/>
    </source>
</evidence>
<dbReference type="EMBL" id="JAGQHR010000256">
    <property type="protein sequence ID" value="MCA9727894.1"/>
    <property type="molecule type" value="Genomic_DNA"/>
</dbReference>
<protein>
    <submittedName>
        <fullName evidence="1">Uncharacterized protein</fullName>
    </submittedName>
</protein>
<proteinExistence type="predicted"/>
<sequence length="440" mass="48028">FVRAVHGTTPLGGEGRMPPRGYREVLARADEELLNQESLAFAESLRTTGLTHPNHAVRVRHLTRQRPQMVATALGLDAVGRADLEKNLEFAFQLIRLAIFPETADSILGLARVLERSLLSRPTVAAGLRRLVELPIDASVRRSLLRRHGSESALTANAILLAGTLGVLGQPLGVGQGQSPTCQAARGISLWSQHAPNLLLDRIVSAARDGLVAIEFEGVPVDSSLLGGGVAGGVFDDSLDPVSMVLVPHLDRLYDELMRRASYRGDDPHRWVNPALYGRWVATGFLSAVDAVTGRVIGFSGFVRKFYATHHPAFNDGYELVYPNPVGILVTDVHGNLLGPHAVSLQRVAESPRGDLRAFFFNPNNEGRQDWGFGVRPTVSGNGERPGESSLPVEQFASRLYAFHYNPYEEGDPYAIPPEQVQAVARMARGSWGRIYDWTD</sequence>
<gene>
    <name evidence="1" type="ORF">KC729_09450</name>
</gene>
<organism evidence="1 2">
    <name type="scientific">Eiseniibacteriota bacterium</name>
    <dbReference type="NCBI Taxonomy" id="2212470"/>
    <lineage>
        <taxon>Bacteria</taxon>
        <taxon>Candidatus Eiseniibacteriota</taxon>
    </lineage>
</organism>